<sequence length="416" mass="47751">MAKILITLLGTGSKAKGDNTNNNYELADYIIDDKIYEKRAFISSAIAEHYEVDKIFTIGTKQSMWDNLCEFYNTNEEYHFEVLNLKEKELLDEDKLEGLSSAIDKKLQNSGSKCFIIENSESSEEIWQMFEKMLHILDDVDDKDELYFDITHLFRSVSVFSMIIAEFAQITRDIKISGMFYGLLKKGKPSVVVDLSLYFEFLAWTRAIKSLKDYGNASELLKLLESSNQSKEIVNSFKSFAYSLSISDMGELQNSIEILKGKIDKFVLSNNPIVRLISKDLLEFINRFGKIKKDELAKFQFELTKWYSQNNNHAMAYITLAEASVTAVCEANNLDVASMEDRKKAQNILFEYSKWSNDYPKELQKIGETYSKINNIRNNIAHKLSGNSKRSKSTPTNSVENLSNYINILESLLKTK</sequence>
<evidence type="ECO:0000313" key="3">
    <source>
        <dbReference type="Proteomes" id="UP000262029"/>
    </source>
</evidence>
<evidence type="ECO:0000313" key="1">
    <source>
        <dbReference type="EMBL" id="AXX84698.1"/>
    </source>
</evidence>
<evidence type="ECO:0000313" key="4">
    <source>
        <dbReference type="Proteomes" id="UP000290580"/>
    </source>
</evidence>
<gene>
    <name evidence="1" type="ORF">ASKIR_0880</name>
    <name evidence="2" type="ORF">CP959_08345</name>
</gene>
<evidence type="ECO:0000313" key="2">
    <source>
        <dbReference type="EMBL" id="RXI25425.1"/>
    </source>
</evidence>
<dbReference type="Proteomes" id="UP000290580">
    <property type="component" value="Unassembled WGS sequence"/>
</dbReference>
<dbReference type="Proteomes" id="UP000262029">
    <property type="component" value="Chromosome"/>
</dbReference>
<keyword evidence="4" id="KW-1185">Reference proteome</keyword>
<proteinExistence type="predicted"/>
<reference evidence="2 4" key="1">
    <citation type="submission" date="2017-09" db="EMBL/GenBank/DDBJ databases">
        <title>Genomics of the genus Arcobacter.</title>
        <authorList>
            <person name="Perez-Cataluna A."/>
            <person name="Figueras M.J."/>
            <person name="Salas-Masso N."/>
        </authorList>
    </citation>
    <scope>NUCLEOTIDE SEQUENCE [LARGE SCALE GENOMIC DNA]</scope>
    <source>
        <strain evidence="2 4">LMG 6621</strain>
    </source>
</reference>
<dbReference type="GeneID" id="61750633"/>
<dbReference type="NCBIfam" id="TIGR02221">
    <property type="entry name" value="cas_TM1812"/>
    <property type="match status" value="1"/>
</dbReference>
<dbReference type="EMBL" id="NXIC01000005">
    <property type="protein sequence ID" value="RXI25425.1"/>
    <property type="molecule type" value="Genomic_DNA"/>
</dbReference>
<reference evidence="1 3" key="2">
    <citation type="submission" date="2018-08" db="EMBL/GenBank/DDBJ databases">
        <title>Complete genome of the Arcobacter skirrowii type strain LMG 6621.</title>
        <authorList>
            <person name="Miller W.G."/>
            <person name="Yee E."/>
            <person name="Bono J.L."/>
        </authorList>
    </citation>
    <scope>NUCLEOTIDE SEQUENCE [LARGE SCALE GENOMIC DNA]</scope>
    <source>
        <strain evidence="1 3">CCUG 10374</strain>
    </source>
</reference>
<dbReference type="EMBL" id="CP032099">
    <property type="protein sequence ID" value="AXX84698.1"/>
    <property type="molecule type" value="Genomic_DNA"/>
</dbReference>
<dbReference type="RefSeq" id="WP_115588580.1">
    <property type="nucleotide sequence ID" value="NZ_CP032099.1"/>
</dbReference>
<dbReference type="InterPro" id="IPR011742">
    <property type="entry name" value="CRISPR-assoc_prot_TM1812"/>
</dbReference>
<accession>A0AAD0SL88</accession>
<name>A0AAD0SL88_9BACT</name>
<organism evidence="1 3">
    <name type="scientific">Aliarcobacter skirrowii CCUG 10374</name>
    <dbReference type="NCBI Taxonomy" id="1032239"/>
    <lineage>
        <taxon>Bacteria</taxon>
        <taxon>Pseudomonadati</taxon>
        <taxon>Campylobacterota</taxon>
        <taxon>Epsilonproteobacteria</taxon>
        <taxon>Campylobacterales</taxon>
        <taxon>Arcobacteraceae</taxon>
        <taxon>Aliarcobacter</taxon>
    </lineage>
</organism>
<protein>
    <submittedName>
        <fullName evidence="1">CRISPR/Cas system-associated protein Csx1, type III</fullName>
    </submittedName>
    <submittedName>
        <fullName evidence="2">TIGR02221 family CRISPR-associated protein</fullName>
    </submittedName>
</protein>
<dbReference type="AlphaFoldDB" id="A0AAD0SL88"/>